<gene>
    <name evidence="2" type="ORF">CEUSTIGMA_g12887.t1</name>
</gene>
<organism evidence="2 3">
    <name type="scientific">Chlamydomonas eustigma</name>
    <dbReference type="NCBI Taxonomy" id="1157962"/>
    <lineage>
        <taxon>Eukaryota</taxon>
        <taxon>Viridiplantae</taxon>
        <taxon>Chlorophyta</taxon>
        <taxon>core chlorophytes</taxon>
        <taxon>Chlorophyceae</taxon>
        <taxon>CS clade</taxon>
        <taxon>Chlamydomonadales</taxon>
        <taxon>Chlamydomonadaceae</taxon>
        <taxon>Chlamydomonas</taxon>
    </lineage>
</organism>
<accession>A0A250XQW6</accession>
<dbReference type="EMBL" id="BEGY01000170">
    <property type="protein sequence ID" value="GAX85471.1"/>
    <property type="molecule type" value="Genomic_DNA"/>
</dbReference>
<dbReference type="OrthoDB" id="545072at2759"/>
<keyword evidence="3" id="KW-1185">Reference proteome</keyword>
<dbReference type="STRING" id="1157962.A0A250XQW6"/>
<reference evidence="2 3" key="1">
    <citation type="submission" date="2017-08" db="EMBL/GenBank/DDBJ databases">
        <title>Acidophilic green algal genome provides insights into adaptation to an acidic environment.</title>
        <authorList>
            <person name="Hirooka S."/>
            <person name="Hirose Y."/>
            <person name="Kanesaki Y."/>
            <person name="Higuchi S."/>
            <person name="Fujiwara T."/>
            <person name="Onuma R."/>
            <person name="Era A."/>
            <person name="Ohbayashi R."/>
            <person name="Uzuka A."/>
            <person name="Nozaki H."/>
            <person name="Yoshikawa H."/>
            <person name="Miyagishima S.Y."/>
        </authorList>
    </citation>
    <scope>NUCLEOTIDE SEQUENCE [LARGE SCALE GENOMIC DNA]</scope>
    <source>
        <strain evidence="2 3">NIES-2499</strain>
    </source>
</reference>
<dbReference type="Pfam" id="PF13349">
    <property type="entry name" value="DUF4097"/>
    <property type="match status" value="1"/>
</dbReference>
<sequence>MRSLFSSLSLSDDVSMPPRSTLCVTSLGRSVDIQGVMGAPNASFQEHAPDAAAVASGWKLQSVEESDSTVTVDVTEVKTYHPHQQQSAFGRLTAFIPDKWINVKLYSPEGAGSFKVGRVNEADFEACTGGGSLEVGSIKAGEAVINTEGGSLKGRELSASEVRVETREGAVELQRFVALHGAIKSASAVNVTVVYGETVSVESGGSTISIGNLDCSTSASLLSHGGHITVNGLDGRAHIDSAGGDIKVYLSSGVADVHVRSQGGDIDLIVNPDAKLHIHVSDVDGVRDSLTAGAAEASGGAAAAAAAAARIMTGAVVSIAAAARIMIDPVVAIASVARDGTLPPGSSLHCHSTSATIRLA</sequence>
<evidence type="ECO:0000313" key="3">
    <source>
        <dbReference type="Proteomes" id="UP000232323"/>
    </source>
</evidence>
<evidence type="ECO:0000313" key="2">
    <source>
        <dbReference type="EMBL" id="GAX85471.1"/>
    </source>
</evidence>
<protein>
    <recommendedName>
        <fullName evidence="1">DUF4097 domain-containing protein</fullName>
    </recommendedName>
</protein>
<dbReference type="AlphaFoldDB" id="A0A250XQW6"/>
<dbReference type="PANTHER" id="PTHR34094">
    <property type="match status" value="1"/>
</dbReference>
<feature type="domain" description="DUF4097" evidence="1">
    <location>
        <begin position="60"/>
        <end position="187"/>
    </location>
</feature>
<dbReference type="Proteomes" id="UP000232323">
    <property type="component" value="Unassembled WGS sequence"/>
</dbReference>
<comment type="caution">
    <text evidence="2">The sequence shown here is derived from an EMBL/GenBank/DDBJ whole genome shotgun (WGS) entry which is preliminary data.</text>
</comment>
<name>A0A250XQW6_9CHLO</name>
<dbReference type="PANTHER" id="PTHR34094:SF1">
    <property type="entry name" value="PROTEIN FAM185A"/>
    <property type="match status" value="1"/>
</dbReference>
<dbReference type="InterPro" id="IPR025164">
    <property type="entry name" value="Toastrack_DUF4097"/>
</dbReference>
<evidence type="ECO:0000259" key="1">
    <source>
        <dbReference type="Pfam" id="PF13349"/>
    </source>
</evidence>
<proteinExistence type="predicted"/>